<dbReference type="Proteomes" id="UP001372834">
    <property type="component" value="Unassembled WGS sequence"/>
</dbReference>
<gene>
    <name evidence="1" type="ORF">RUM43_005460</name>
</gene>
<dbReference type="AlphaFoldDB" id="A0AAN8PDK5"/>
<accession>A0AAN8PDK5</accession>
<organism evidence="1 2">
    <name type="scientific">Polyplax serrata</name>
    <name type="common">Common mouse louse</name>
    <dbReference type="NCBI Taxonomy" id="468196"/>
    <lineage>
        <taxon>Eukaryota</taxon>
        <taxon>Metazoa</taxon>
        <taxon>Ecdysozoa</taxon>
        <taxon>Arthropoda</taxon>
        <taxon>Hexapoda</taxon>
        <taxon>Insecta</taxon>
        <taxon>Pterygota</taxon>
        <taxon>Neoptera</taxon>
        <taxon>Paraneoptera</taxon>
        <taxon>Psocodea</taxon>
        <taxon>Troctomorpha</taxon>
        <taxon>Phthiraptera</taxon>
        <taxon>Anoplura</taxon>
        <taxon>Polyplacidae</taxon>
        <taxon>Polyplax</taxon>
    </lineage>
</organism>
<protein>
    <submittedName>
        <fullName evidence="1">Uncharacterized protein</fullName>
    </submittedName>
</protein>
<name>A0AAN8PDK5_POLSC</name>
<sequence length="112" mass="12850">MSEESSGCRGRLAIPPDICKCGKVQGEATNRDDVMNPDVMKTDEEEEERMKKESYWWDLDFFQMFEVAALKSSFLALKHRHHENVKCFPSNSEVSSDLGAYTELDTQVSRPK</sequence>
<reference evidence="1 2" key="1">
    <citation type="submission" date="2023-10" db="EMBL/GenBank/DDBJ databases">
        <title>Genomes of two closely related lineages of the louse Polyplax serrata with different host specificities.</title>
        <authorList>
            <person name="Martinu J."/>
            <person name="Tarabai H."/>
            <person name="Stefka J."/>
            <person name="Hypsa V."/>
        </authorList>
    </citation>
    <scope>NUCLEOTIDE SEQUENCE [LARGE SCALE GENOMIC DNA]</scope>
    <source>
        <strain evidence="1">HR10_N</strain>
    </source>
</reference>
<evidence type="ECO:0000313" key="1">
    <source>
        <dbReference type="EMBL" id="KAK6625169.1"/>
    </source>
</evidence>
<proteinExistence type="predicted"/>
<comment type="caution">
    <text evidence="1">The sequence shown here is derived from an EMBL/GenBank/DDBJ whole genome shotgun (WGS) entry which is preliminary data.</text>
</comment>
<dbReference type="EMBL" id="JAWJWE010000037">
    <property type="protein sequence ID" value="KAK6625169.1"/>
    <property type="molecule type" value="Genomic_DNA"/>
</dbReference>
<evidence type="ECO:0000313" key="2">
    <source>
        <dbReference type="Proteomes" id="UP001372834"/>
    </source>
</evidence>